<keyword evidence="1" id="KW-0805">Transcription regulation</keyword>
<comment type="caution">
    <text evidence="7">The sequence shown here is derived from an EMBL/GenBank/DDBJ whole genome shotgun (WGS) entry which is preliminary data.</text>
</comment>
<feature type="domain" description="HTH araC/xylS-type" evidence="6">
    <location>
        <begin position="275"/>
        <end position="379"/>
    </location>
</feature>
<keyword evidence="5" id="KW-0812">Transmembrane</keyword>
<feature type="compositionally biased region" description="Polar residues" evidence="4">
    <location>
        <begin position="388"/>
        <end position="401"/>
    </location>
</feature>
<keyword evidence="5" id="KW-0472">Membrane</keyword>
<evidence type="ECO:0000256" key="4">
    <source>
        <dbReference type="SAM" id="MobiDB-lite"/>
    </source>
</evidence>
<evidence type="ECO:0000256" key="2">
    <source>
        <dbReference type="ARBA" id="ARBA00023125"/>
    </source>
</evidence>
<feature type="transmembrane region" description="Helical" evidence="5">
    <location>
        <begin position="28"/>
        <end position="47"/>
    </location>
</feature>
<name>A0ABS1KM13_9BACT</name>
<dbReference type="Pfam" id="PF12833">
    <property type="entry name" value="HTH_18"/>
    <property type="match status" value="1"/>
</dbReference>
<feature type="transmembrane region" description="Helical" evidence="5">
    <location>
        <begin position="179"/>
        <end position="202"/>
    </location>
</feature>
<dbReference type="PANTHER" id="PTHR43280:SF29">
    <property type="entry name" value="ARAC-FAMILY TRANSCRIPTIONAL REGULATOR"/>
    <property type="match status" value="1"/>
</dbReference>
<evidence type="ECO:0000256" key="1">
    <source>
        <dbReference type="ARBA" id="ARBA00023015"/>
    </source>
</evidence>
<dbReference type="PROSITE" id="PS00041">
    <property type="entry name" value="HTH_ARAC_FAMILY_1"/>
    <property type="match status" value="1"/>
</dbReference>
<keyword evidence="8" id="KW-1185">Reference proteome</keyword>
<keyword evidence="2" id="KW-0238">DNA-binding</keyword>
<feature type="transmembrane region" description="Helical" evidence="5">
    <location>
        <begin position="59"/>
        <end position="77"/>
    </location>
</feature>
<feature type="transmembrane region" description="Helical" evidence="5">
    <location>
        <begin position="89"/>
        <end position="109"/>
    </location>
</feature>
<evidence type="ECO:0000256" key="3">
    <source>
        <dbReference type="ARBA" id="ARBA00023163"/>
    </source>
</evidence>
<evidence type="ECO:0000313" key="8">
    <source>
        <dbReference type="Proteomes" id="UP000613030"/>
    </source>
</evidence>
<dbReference type="Gene3D" id="1.10.10.60">
    <property type="entry name" value="Homeodomain-like"/>
    <property type="match status" value="2"/>
</dbReference>
<accession>A0ABS1KM13</accession>
<dbReference type="PROSITE" id="PS01124">
    <property type="entry name" value="HTH_ARAC_FAMILY_2"/>
    <property type="match status" value="1"/>
</dbReference>
<dbReference type="PANTHER" id="PTHR43280">
    <property type="entry name" value="ARAC-FAMILY TRANSCRIPTIONAL REGULATOR"/>
    <property type="match status" value="1"/>
</dbReference>
<dbReference type="InterPro" id="IPR018062">
    <property type="entry name" value="HTH_AraC-typ_CS"/>
</dbReference>
<feature type="transmembrane region" description="Helical" evidence="5">
    <location>
        <begin position="214"/>
        <end position="232"/>
    </location>
</feature>
<sequence>MPLLIVSGMAIAVFLLSLMLSKKNKLAADKFLIGYLIFFVVSQGYFYLESTGAFSDRPWMLLGRGSFLLAGPLFFYYMHVLTTSKRLPLTITVLTLLPFTAYVLTFLYYNAFVFYQNETEIIHGVMYINGAVSVPWAIFVVLFLVTDPFYLLWFYMLLRDYKKRTSQALSNTERVNLDWLNKVFGLWLVIDLVLLPVGIFTVGHGGTWQVLQSVLLQAGYVAFIFMLGYYGFRQTAVFSDAPDVASGKLDTTDESADAAYARSGLDQQQATDHHTRLLVLMRERKPYLDGELSARALADQLHISVNHLSQVLNQLQKQNFFDFVNTYRVDEVKAKMADPAFSHFTLLAMALESGFNSKTAFNAAFKKFTGLTPSRYHSVLKNAKKEQPSQQSGSDVTARTL</sequence>
<dbReference type="SMART" id="SM00342">
    <property type="entry name" value="HTH_ARAC"/>
    <property type="match status" value="1"/>
</dbReference>
<organism evidence="7 8">
    <name type="scientific">Chryseolinea lacunae</name>
    <dbReference type="NCBI Taxonomy" id="2801331"/>
    <lineage>
        <taxon>Bacteria</taxon>
        <taxon>Pseudomonadati</taxon>
        <taxon>Bacteroidota</taxon>
        <taxon>Cytophagia</taxon>
        <taxon>Cytophagales</taxon>
        <taxon>Fulvivirgaceae</taxon>
        <taxon>Chryseolinea</taxon>
    </lineage>
</organism>
<dbReference type="EMBL" id="JAERRB010000001">
    <property type="protein sequence ID" value="MBL0740508.1"/>
    <property type="molecule type" value="Genomic_DNA"/>
</dbReference>
<evidence type="ECO:0000259" key="6">
    <source>
        <dbReference type="PROSITE" id="PS01124"/>
    </source>
</evidence>
<dbReference type="SUPFAM" id="SSF46689">
    <property type="entry name" value="Homeodomain-like"/>
    <property type="match status" value="1"/>
</dbReference>
<feature type="region of interest" description="Disordered" evidence="4">
    <location>
        <begin position="380"/>
        <end position="401"/>
    </location>
</feature>
<evidence type="ECO:0000256" key="5">
    <source>
        <dbReference type="SAM" id="Phobius"/>
    </source>
</evidence>
<feature type="transmembrane region" description="Helical" evidence="5">
    <location>
        <begin position="136"/>
        <end position="158"/>
    </location>
</feature>
<reference evidence="7 8" key="1">
    <citation type="submission" date="2021-01" db="EMBL/GenBank/DDBJ databases">
        <title>Chryseolinea sp. Jin1 Genome sequencing and assembly.</title>
        <authorList>
            <person name="Kim I."/>
        </authorList>
    </citation>
    <scope>NUCLEOTIDE SEQUENCE [LARGE SCALE GENOMIC DNA]</scope>
    <source>
        <strain evidence="7 8">Jin1</strain>
    </source>
</reference>
<gene>
    <name evidence="7" type="ORF">JI741_04725</name>
</gene>
<keyword evidence="5" id="KW-1133">Transmembrane helix</keyword>
<feature type="transmembrane region" description="Helical" evidence="5">
    <location>
        <begin position="6"/>
        <end position="21"/>
    </location>
</feature>
<evidence type="ECO:0000313" key="7">
    <source>
        <dbReference type="EMBL" id="MBL0740508.1"/>
    </source>
</evidence>
<protein>
    <submittedName>
        <fullName evidence="7">AraC family transcriptional regulator</fullName>
    </submittedName>
</protein>
<dbReference type="Proteomes" id="UP000613030">
    <property type="component" value="Unassembled WGS sequence"/>
</dbReference>
<dbReference type="InterPro" id="IPR018060">
    <property type="entry name" value="HTH_AraC"/>
</dbReference>
<keyword evidence="3" id="KW-0804">Transcription</keyword>
<dbReference type="InterPro" id="IPR009057">
    <property type="entry name" value="Homeodomain-like_sf"/>
</dbReference>
<proteinExistence type="predicted"/>
<dbReference type="RefSeq" id="WP_202007838.1">
    <property type="nucleotide sequence ID" value="NZ_JAERRB010000001.1"/>
</dbReference>